<organism evidence="3 4">
    <name type="scientific">Metabacillus sediminis</name>
    <dbReference type="NCBI Taxonomy" id="3117746"/>
    <lineage>
        <taxon>Bacteria</taxon>
        <taxon>Bacillati</taxon>
        <taxon>Bacillota</taxon>
        <taxon>Bacilli</taxon>
        <taxon>Bacillales</taxon>
        <taxon>Bacillaceae</taxon>
        <taxon>Metabacillus</taxon>
    </lineage>
</organism>
<proteinExistence type="inferred from homology"/>
<protein>
    <submittedName>
        <fullName evidence="3">Lytic transglycosylase domain-containing protein</fullName>
        <ecNumber evidence="3">4.2.2.n1</ecNumber>
    </submittedName>
</protein>
<comment type="similarity">
    <text evidence="1">Belongs to the transglycosylase Slt family.</text>
</comment>
<name>A0ABZ2NK88_9BACI</name>
<dbReference type="PROSITE" id="PS00922">
    <property type="entry name" value="TRANSGLYCOSYLASE"/>
    <property type="match status" value="1"/>
</dbReference>
<reference evidence="3 4" key="1">
    <citation type="submission" date="2024-02" db="EMBL/GenBank/DDBJ databases">
        <title>Seven novel Bacillus-like species.</title>
        <authorList>
            <person name="Liu G."/>
        </authorList>
    </citation>
    <scope>NUCLEOTIDE SEQUENCE [LARGE SCALE GENOMIC DNA]</scope>
    <source>
        <strain evidence="3 4">FJAT-52054</strain>
    </source>
</reference>
<dbReference type="InterPro" id="IPR000189">
    <property type="entry name" value="Transglyc_AS"/>
</dbReference>
<dbReference type="InterPro" id="IPR008258">
    <property type="entry name" value="Transglycosylase_SLT_dom_1"/>
</dbReference>
<dbReference type="InterPro" id="IPR023346">
    <property type="entry name" value="Lysozyme-like_dom_sf"/>
</dbReference>
<dbReference type="PANTHER" id="PTHR37423:SF2">
    <property type="entry name" value="MEMBRANE-BOUND LYTIC MUREIN TRANSGLYCOSYLASE C"/>
    <property type="match status" value="1"/>
</dbReference>
<dbReference type="CDD" id="cd00254">
    <property type="entry name" value="LT-like"/>
    <property type="match status" value="1"/>
</dbReference>
<keyword evidence="3" id="KW-0456">Lyase</keyword>
<evidence type="ECO:0000313" key="3">
    <source>
        <dbReference type="EMBL" id="WXB98183.1"/>
    </source>
</evidence>
<dbReference type="Proteomes" id="UP001377337">
    <property type="component" value="Chromosome"/>
</dbReference>
<evidence type="ECO:0000313" key="4">
    <source>
        <dbReference type="Proteomes" id="UP001377337"/>
    </source>
</evidence>
<accession>A0ABZ2NK88</accession>
<dbReference type="Gene3D" id="1.10.530.10">
    <property type="match status" value="1"/>
</dbReference>
<keyword evidence="4" id="KW-1185">Reference proteome</keyword>
<dbReference type="EC" id="4.2.2.n1" evidence="3"/>
<dbReference type="Pfam" id="PF01464">
    <property type="entry name" value="SLT"/>
    <property type="match status" value="1"/>
</dbReference>
<dbReference type="SUPFAM" id="SSF53955">
    <property type="entry name" value="Lysozyme-like"/>
    <property type="match status" value="1"/>
</dbReference>
<feature type="domain" description="Transglycosylase SLT" evidence="2">
    <location>
        <begin position="93"/>
        <end position="200"/>
    </location>
</feature>
<evidence type="ECO:0000259" key="2">
    <source>
        <dbReference type="Pfam" id="PF01464"/>
    </source>
</evidence>
<dbReference type="PANTHER" id="PTHR37423">
    <property type="entry name" value="SOLUBLE LYTIC MUREIN TRANSGLYCOSYLASE-RELATED"/>
    <property type="match status" value="1"/>
</dbReference>
<gene>
    <name evidence="3" type="ORF">WCV65_06810</name>
</gene>
<dbReference type="RefSeq" id="WP_338781095.1">
    <property type="nucleotide sequence ID" value="NZ_CP147407.1"/>
</dbReference>
<sequence length="210" mass="22915">MEIKQFQTMMELQNLRSLDFHSNKQTESQSASDMFSDLLDTMLQFYTGTPQDPASALPNQQRPLFTQALPSLEEIKASSVKLPSGPASIETIISEASEAYGVDPKLIRSVIKQESNYNPNAESGAGAMGLMQLMPATAKGLGVENPFDPRDNVMGGTKYLQQMLAKYDGDVKLALAAYNAGPGNVDKYGGIPPFKETRNYVEKISASYFA</sequence>
<dbReference type="GO" id="GO:0016829">
    <property type="term" value="F:lyase activity"/>
    <property type="evidence" value="ECO:0007669"/>
    <property type="project" value="UniProtKB-KW"/>
</dbReference>
<evidence type="ECO:0000256" key="1">
    <source>
        <dbReference type="ARBA" id="ARBA00007734"/>
    </source>
</evidence>
<dbReference type="EMBL" id="CP147407">
    <property type="protein sequence ID" value="WXB98183.1"/>
    <property type="molecule type" value="Genomic_DNA"/>
</dbReference>